<reference evidence="1 2" key="1">
    <citation type="submission" date="2019-04" db="EMBL/GenBank/DDBJ databases">
        <title>Niastella caeni sp. nov., isolated from activated sludge.</title>
        <authorList>
            <person name="Sheng M."/>
        </authorList>
    </citation>
    <scope>NUCLEOTIDE SEQUENCE [LARGE SCALE GENOMIC DNA]</scope>
    <source>
        <strain evidence="1 2">HX-2-15</strain>
    </source>
</reference>
<dbReference type="AlphaFoldDB" id="A0A4S8HWI2"/>
<sequence>MPTTVKLKHAKSQEINLFNSPGFTISNVSSAAITYYVDYLPANSDKYSAIQNGTLTNATPQNTVAFTSSKLPASKIRVTVEAKTDDGTDIASVVY</sequence>
<keyword evidence="2" id="KW-1185">Reference proteome</keyword>
<accession>A0A4S8HWI2</accession>
<organism evidence="1 2">
    <name type="scientific">Niastella caeni</name>
    <dbReference type="NCBI Taxonomy" id="2569763"/>
    <lineage>
        <taxon>Bacteria</taxon>
        <taxon>Pseudomonadati</taxon>
        <taxon>Bacteroidota</taxon>
        <taxon>Chitinophagia</taxon>
        <taxon>Chitinophagales</taxon>
        <taxon>Chitinophagaceae</taxon>
        <taxon>Niastella</taxon>
    </lineage>
</organism>
<dbReference type="EMBL" id="STFF01000003">
    <property type="protein sequence ID" value="THU39591.1"/>
    <property type="molecule type" value="Genomic_DNA"/>
</dbReference>
<protein>
    <submittedName>
        <fullName evidence="1">Uncharacterized protein</fullName>
    </submittedName>
</protein>
<dbReference type="RefSeq" id="WP_136577723.1">
    <property type="nucleotide sequence ID" value="NZ_STFF01000003.1"/>
</dbReference>
<evidence type="ECO:0000313" key="1">
    <source>
        <dbReference type="EMBL" id="THU39591.1"/>
    </source>
</evidence>
<name>A0A4S8HWI2_9BACT</name>
<evidence type="ECO:0000313" key="2">
    <source>
        <dbReference type="Proteomes" id="UP000306918"/>
    </source>
</evidence>
<gene>
    <name evidence="1" type="ORF">FAM09_13905</name>
</gene>
<comment type="caution">
    <text evidence="1">The sequence shown here is derived from an EMBL/GenBank/DDBJ whole genome shotgun (WGS) entry which is preliminary data.</text>
</comment>
<dbReference type="Proteomes" id="UP000306918">
    <property type="component" value="Unassembled WGS sequence"/>
</dbReference>
<proteinExistence type="predicted"/>